<dbReference type="AlphaFoldDB" id="A0A368FXM8"/>
<reference evidence="2 3" key="1">
    <citation type="submission" date="2014-10" db="EMBL/GenBank/DDBJ databases">
        <title>Draft genome of the hookworm Ancylostoma caninum.</title>
        <authorList>
            <person name="Mitreva M."/>
        </authorList>
    </citation>
    <scope>NUCLEOTIDE SEQUENCE [LARGE SCALE GENOMIC DNA]</scope>
    <source>
        <strain evidence="2 3">Baltimore</strain>
    </source>
</reference>
<evidence type="ECO:0000313" key="3">
    <source>
        <dbReference type="Proteomes" id="UP000252519"/>
    </source>
</evidence>
<gene>
    <name evidence="2" type="ORF">ANCCAN_17232</name>
</gene>
<sequence length="101" mass="11783">MANNNTHSVLATTCFSLDVVIHLTYSQPGKRKLKFYIPKSYITSGKIPKKEFDIGILNLETIFPKEERELIVSRKRRHRKHKVELDDDSGSSLFSRRQLKH</sequence>
<accession>A0A368FXM8</accession>
<feature type="region of interest" description="Disordered" evidence="1">
    <location>
        <begin position="74"/>
        <end position="101"/>
    </location>
</feature>
<keyword evidence="3" id="KW-1185">Reference proteome</keyword>
<name>A0A368FXM8_ANCCA</name>
<evidence type="ECO:0000313" key="2">
    <source>
        <dbReference type="EMBL" id="RCN36872.1"/>
    </source>
</evidence>
<comment type="caution">
    <text evidence="2">The sequence shown here is derived from an EMBL/GenBank/DDBJ whole genome shotgun (WGS) entry which is preliminary data.</text>
</comment>
<evidence type="ECO:0000256" key="1">
    <source>
        <dbReference type="SAM" id="MobiDB-lite"/>
    </source>
</evidence>
<organism evidence="2 3">
    <name type="scientific">Ancylostoma caninum</name>
    <name type="common">Dog hookworm</name>
    <dbReference type="NCBI Taxonomy" id="29170"/>
    <lineage>
        <taxon>Eukaryota</taxon>
        <taxon>Metazoa</taxon>
        <taxon>Ecdysozoa</taxon>
        <taxon>Nematoda</taxon>
        <taxon>Chromadorea</taxon>
        <taxon>Rhabditida</taxon>
        <taxon>Rhabditina</taxon>
        <taxon>Rhabditomorpha</taxon>
        <taxon>Strongyloidea</taxon>
        <taxon>Ancylostomatidae</taxon>
        <taxon>Ancylostomatinae</taxon>
        <taxon>Ancylostoma</taxon>
    </lineage>
</organism>
<dbReference type="EMBL" id="JOJR01000519">
    <property type="protein sequence ID" value="RCN36872.1"/>
    <property type="molecule type" value="Genomic_DNA"/>
</dbReference>
<dbReference type="Proteomes" id="UP000252519">
    <property type="component" value="Unassembled WGS sequence"/>
</dbReference>
<proteinExistence type="predicted"/>
<protein>
    <submittedName>
        <fullName evidence="2">Transthyretin-like family protein</fullName>
    </submittedName>
</protein>